<dbReference type="AlphaFoldDB" id="A0A8H4EQT2"/>
<dbReference type="InterPro" id="IPR032675">
    <property type="entry name" value="LRR_dom_sf"/>
</dbReference>
<evidence type="ECO:0000313" key="2">
    <source>
        <dbReference type="Proteomes" id="UP000439903"/>
    </source>
</evidence>
<reference evidence="1 2" key="1">
    <citation type="journal article" date="2019" name="Environ. Microbiol.">
        <title>At the nexus of three kingdoms: the genome of the mycorrhizal fungus Gigaspora margarita provides insights into plant, endobacterial and fungal interactions.</title>
        <authorList>
            <person name="Venice F."/>
            <person name="Ghignone S."/>
            <person name="Salvioli di Fossalunga A."/>
            <person name="Amselem J."/>
            <person name="Novero M."/>
            <person name="Xianan X."/>
            <person name="Sedzielewska Toro K."/>
            <person name="Morin E."/>
            <person name="Lipzen A."/>
            <person name="Grigoriev I.V."/>
            <person name="Henrissat B."/>
            <person name="Martin F.M."/>
            <person name="Bonfante P."/>
        </authorList>
    </citation>
    <scope>NUCLEOTIDE SEQUENCE [LARGE SCALE GENOMIC DNA]</scope>
    <source>
        <strain evidence="1 2">BEG34</strain>
    </source>
</reference>
<dbReference type="EMBL" id="WTPW01000195">
    <property type="protein sequence ID" value="KAF0536908.1"/>
    <property type="molecule type" value="Genomic_DNA"/>
</dbReference>
<comment type="caution">
    <text evidence="1">The sequence shown here is derived from an EMBL/GenBank/DDBJ whole genome shotgun (WGS) entry which is preliminary data.</text>
</comment>
<gene>
    <name evidence="1" type="ORF">F8M41_008844</name>
</gene>
<protein>
    <submittedName>
        <fullName evidence="1">Uncharacterized protein</fullName>
    </submittedName>
</protein>
<name>A0A8H4EQT2_GIGMA</name>
<evidence type="ECO:0000313" key="1">
    <source>
        <dbReference type="EMBL" id="KAF0536908.1"/>
    </source>
</evidence>
<accession>A0A8H4EQT2</accession>
<dbReference type="Proteomes" id="UP000439903">
    <property type="component" value="Unassembled WGS sequence"/>
</dbReference>
<keyword evidence="2" id="KW-1185">Reference proteome</keyword>
<organism evidence="1 2">
    <name type="scientific">Gigaspora margarita</name>
    <dbReference type="NCBI Taxonomy" id="4874"/>
    <lineage>
        <taxon>Eukaryota</taxon>
        <taxon>Fungi</taxon>
        <taxon>Fungi incertae sedis</taxon>
        <taxon>Mucoromycota</taxon>
        <taxon>Glomeromycotina</taxon>
        <taxon>Glomeromycetes</taxon>
        <taxon>Diversisporales</taxon>
        <taxon>Gigasporaceae</taxon>
        <taxon>Gigaspora</taxon>
    </lineage>
</organism>
<proteinExistence type="predicted"/>
<dbReference type="SUPFAM" id="SSF52047">
    <property type="entry name" value="RNI-like"/>
    <property type="match status" value="1"/>
</dbReference>
<sequence>MLNAEKQALLIPFKIVLPNHPKPLFKYTSYITSVNCYLSEGVRNWYRNESHYILQELEYAVEGSLICMFLRTSKNLKFLSLNVIICNQIIFKNLNGNTVVISVDLYNINSGFKYKVIDGLVKFLNKNSTLTSLNLRLIQLGYEEVKILLEALYENTVLNSLNLDE</sequence>
<dbReference type="Gene3D" id="3.80.10.10">
    <property type="entry name" value="Ribonuclease Inhibitor"/>
    <property type="match status" value="1"/>
</dbReference>
<dbReference type="OrthoDB" id="2130095at2759"/>